<dbReference type="EMBL" id="POUA01000139">
    <property type="protein sequence ID" value="PZG43285.1"/>
    <property type="molecule type" value="Genomic_DNA"/>
</dbReference>
<evidence type="ECO:0000313" key="3">
    <source>
        <dbReference type="Proteomes" id="UP000248544"/>
    </source>
</evidence>
<dbReference type="Proteomes" id="UP000248544">
    <property type="component" value="Unassembled WGS sequence"/>
</dbReference>
<gene>
    <name evidence="2" type="ORF">C1I98_18600</name>
</gene>
<dbReference type="AlphaFoldDB" id="A0A2W2GTB8"/>
<dbReference type="InterPro" id="IPR005754">
    <property type="entry name" value="Sortase"/>
</dbReference>
<sequence length="214" mass="22300">MTPGEAAFKLAASLCFVAGVAVGVDAYANRDYAPPAVPDQEAALAEPGPRARVAALRRSVPVRLEIPAIGVSAPVEAVGRGLDGTVEVPSVYEPNLVGWYEDGATPGERGAATLLGHVDTATSGPAVFYRLGELRPGAEVRVRREDGSLAAFEVSAVRVYAKDDFPGRRVYGPTGTPTLHLVTCGGRYDSARGEYLDNIVAFAHAVPTGGAGRR</sequence>
<dbReference type="GO" id="GO:0016787">
    <property type="term" value="F:hydrolase activity"/>
    <property type="evidence" value="ECO:0007669"/>
    <property type="project" value="UniProtKB-KW"/>
</dbReference>
<dbReference type="Gene3D" id="2.40.260.10">
    <property type="entry name" value="Sortase"/>
    <property type="match status" value="1"/>
</dbReference>
<dbReference type="Pfam" id="PF04203">
    <property type="entry name" value="Sortase"/>
    <property type="match status" value="1"/>
</dbReference>
<protein>
    <submittedName>
        <fullName evidence="2">Class F sortase</fullName>
    </submittedName>
</protein>
<comment type="caution">
    <text evidence="2">The sequence shown here is derived from an EMBL/GenBank/DDBJ whole genome shotgun (WGS) entry which is preliminary data.</text>
</comment>
<dbReference type="InterPro" id="IPR042001">
    <property type="entry name" value="Sortase_F"/>
</dbReference>
<accession>A0A2W2GTB8</accession>
<proteinExistence type="predicted"/>
<dbReference type="SUPFAM" id="SSF63817">
    <property type="entry name" value="Sortase"/>
    <property type="match status" value="1"/>
</dbReference>
<name>A0A2W2GTB8_9ACTN</name>
<evidence type="ECO:0000313" key="2">
    <source>
        <dbReference type="EMBL" id="PZG43285.1"/>
    </source>
</evidence>
<reference evidence="2 3" key="1">
    <citation type="submission" date="2018-01" db="EMBL/GenBank/DDBJ databases">
        <title>Draft genome sequence of Sphaerisporangium sp. 7K107.</title>
        <authorList>
            <person name="Sahin N."/>
            <person name="Saygin H."/>
            <person name="Ay H."/>
        </authorList>
    </citation>
    <scope>NUCLEOTIDE SEQUENCE [LARGE SCALE GENOMIC DNA]</scope>
    <source>
        <strain evidence="2 3">7K107</strain>
    </source>
</reference>
<evidence type="ECO:0000256" key="1">
    <source>
        <dbReference type="ARBA" id="ARBA00022801"/>
    </source>
</evidence>
<keyword evidence="3" id="KW-1185">Reference proteome</keyword>
<organism evidence="2 3">
    <name type="scientific">Spongiactinospora gelatinilytica</name>
    <dbReference type="NCBI Taxonomy" id="2666298"/>
    <lineage>
        <taxon>Bacteria</taxon>
        <taxon>Bacillati</taxon>
        <taxon>Actinomycetota</taxon>
        <taxon>Actinomycetes</taxon>
        <taxon>Streptosporangiales</taxon>
        <taxon>Streptosporangiaceae</taxon>
        <taxon>Spongiactinospora</taxon>
    </lineage>
</organism>
<dbReference type="NCBIfam" id="NF033748">
    <property type="entry name" value="class_F_sortase"/>
    <property type="match status" value="1"/>
</dbReference>
<dbReference type="CDD" id="cd05829">
    <property type="entry name" value="Sortase_F"/>
    <property type="match status" value="1"/>
</dbReference>
<keyword evidence="1" id="KW-0378">Hydrolase</keyword>
<dbReference type="InterPro" id="IPR023365">
    <property type="entry name" value="Sortase_dom-sf"/>
</dbReference>
<dbReference type="RefSeq" id="WP_111168719.1">
    <property type="nucleotide sequence ID" value="NZ_POUA01000139.1"/>
</dbReference>